<dbReference type="Proteomes" id="UP000694522">
    <property type="component" value="Unplaced"/>
</dbReference>
<dbReference type="Gene3D" id="1.25.40.90">
    <property type="match status" value="1"/>
</dbReference>
<dbReference type="SUPFAM" id="SSF48464">
    <property type="entry name" value="ENTH/VHS domain"/>
    <property type="match status" value="1"/>
</dbReference>
<reference evidence="1" key="1">
    <citation type="submission" date="2025-08" db="UniProtKB">
        <authorList>
            <consortium name="Ensembl"/>
        </authorList>
    </citation>
    <scope>IDENTIFICATION</scope>
</reference>
<proteinExistence type="predicted"/>
<name>A0A8B9FV21_9PSIT</name>
<evidence type="ECO:0000313" key="1">
    <source>
        <dbReference type="Ensembl" id="ENSACOP00000013899.1"/>
    </source>
</evidence>
<protein>
    <submittedName>
        <fullName evidence="1">Uncharacterized protein</fullName>
    </submittedName>
</protein>
<accession>A0A8B9FV21</accession>
<dbReference type="InterPro" id="IPR008942">
    <property type="entry name" value="ENTH_VHS"/>
</dbReference>
<dbReference type="Ensembl" id="ENSACOT00000014384.1">
    <property type="protein sequence ID" value="ENSACOP00000013899.1"/>
    <property type="gene ID" value="ENSACOG00000009654.1"/>
</dbReference>
<sequence length="81" mass="9303">MNSLTPILTDIRPARDDVCRKYRLLLKQLTYNSKRRIGMLTTLAEESQCLTKDIVSLIEEQITKVCIDPLLCLLPLCIILQ</sequence>
<organism evidence="1 2">
    <name type="scientific">Amazona collaria</name>
    <name type="common">yellow-billed parrot</name>
    <dbReference type="NCBI Taxonomy" id="241587"/>
    <lineage>
        <taxon>Eukaryota</taxon>
        <taxon>Metazoa</taxon>
        <taxon>Chordata</taxon>
        <taxon>Craniata</taxon>
        <taxon>Vertebrata</taxon>
        <taxon>Euteleostomi</taxon>
        <taxon>Archelosauria</taxon>
        <taxon>Archosauria</taxon>
        <taxon>Dinosauria</taxon>
        <taxon>Saurischia</taxon>
        <taxon>Theropoda</taxon>
        <taxon>Coelurosauria</taxon>
        <taxon>Aves</taxon>
        <taxon>Neognathae</taxon>
        <taxon>Neoaves</taxon>
        <taxon>Telluraves</taxon>
        <taxon>Australaves</taxon>
        <taxon>Psittaciformes</taxon>
        <taxon>Psittacidae</taxon>
        <taxon>Amazona</taxon>
    </lineage>
</organism>
<keyword evidence="2" id="KW-1185">Reference proteome</keyword>
<dbReference type="AlphaFoldDB" id="A0A8B9FV21"/>
<reference evidence="1" key="2">
    <citation type="submission" date="2025-09" db="UniProtKB">
        <authorList>
            <consortium name="Ensembl"/>
        </authorList>
    </citation>
    <scope>IDENTIFICATION</scope>
</reference>
<evidence type="ECO:0000313" key="2">
    <source>
        <dbReference type="Proteomes" id="UP000694522"/>
    </source>
</evidence>